<feature type="region of interest" description="Disordered" evidence="4">
    <location>
        <begin position="850"/>
        <end position="871"/>
    </location>
</feature>
<feature type="active site" evidence="3">
    <location>
        <position position="293"/>
    </location>
</feature>
<dbReference type="PANTHER" id="PTHR48081:SF5">
    <property type="entry name" value="ALPHA_BETA HYDROLASE FOLD-3 DOMAIN-CONTAINING PROTEIN"/>
    <property type="match status" value="1"/>
</dbReference>
<feature type="region of interest" description="Disordered" evidence="4">
    <location>
        <begin position="941"/>
        <end position="987"/>
    </location>
</feature>
<feature type="compositionally biased region" description="Low complexity" evidence="4">
    <location>
        <begin position="725"/>
        <end position="739"/>
    </location>
</feature>
<evidence type="ECO:0000313" key="7">
    <source>
        <dbReference type="Proteomes" id="UP000297245"/>
    </source>
</evidence>
<feature type="compositionally biased region" description="Gly residues" evidence="4">
    <location>
        <begin position="941"/>
        <end position="956"/>
    </location>
</feature>
<dbReference type="PROSITE" id="PS01174">
    <property type="entry name" value="LIPASE_GDXG_SER"/>
    <property type="match status" value="1"/>
</dbReference>
<reference evidence="6 7" key="1">
    <citation type="journal article" date="2019" name="Nat. Ecol. Evol.">
        <title>Megaphylogeny resolves global patterns of mushroom evolution.</title>
        <authorList>
            <person name="Varga T."/>
            <person name="Krizsan K."/>
            <person name="Foldi C."/>
            <person name="Dima B."/>
            <person name="Sanchez-Garcia M."/>
            <person name="Sanchez-Ramirez S."/>
            <person name="Szollosi G.J."/>
            <person name="Szarkandi J.G."/>
            <person name="Papp V."/>
            <person name="Albert L."/>
            <person name="Andreopoulos W."/>
            <person name="Angelini C."/>
            <person name="Antonin V."/>
            <person name="Barry K.W."/>
            <person name="Bougher N.L."/>
            <person name="Buchanan P."/>
            <person name="Buyck B."/>
            <person name="Bense V."/>
            <person name="Catcheside P."/>
            <person name="Chovatia M."/>
            <person name="Cooper J."/>
            <person name="Damon W."/>
            <person name="Desjardin D."/>
            <person name="Finy P."/>
            <person name="Geml J."/>
            <person name="Haridas S."/>
            <person name="Hughes K."/>
            <person name="Justo A."/>
            <person name="Karasinski D."/>
            <person name="Kautmanova I."/>
            <person name="Kiss B."/>
            <person name="Kocsube S."/>
            <person name="Kotiranta H."/>
            <person name="LaButti K.M."/>
            <person name="Lechner B.E."/>
            <person name="Liimatainen K."/>
            <person name="Lipzen A."/>
            <person name="Lukacs Z."/>
            <person name="Mihaltcheva S."/>
            <person name="Morgado L.N."/>
            <person name="Niskanen T."/>
            <person name="Noordeloos M.E."/>
            <person name="Ohm R.A."/>
            <person name="Ortiz-Santana B."/>
            <person name="Ovrebo C."/>
            <person name="Racz N."/>
            <person name="Riley R."/>
            <person name="Savchenko A."/>
            <person name="Shiryaev A."/>
            <person name="Soop K."/>
            <person name="Spirin V."/>
            <person name="Szebenyi C."/>
            <person name="Tomsovsky M."/>
            <person name="Tulloss R.E."/>
            <person name="Uehling J."/>
            <person name="Grigoriev I.V."/>
            <person name="Vagvolgyi C."/>
            <person name="Papp T."/>
            <person name="Martin F.M."/>
            <person name="Miettinen O."/>
            <person name="Hibbett D.S."/>
            <person name="Nagy L.G."/>
        </authorList>
    </citation>
    <scope>NUCLEOTIDE SEQUENCE [LARGE SCALE GENOMIC DNA]</scope>
    <source>
        <strain evidence="6 7">CBS 962.96</strain>
    </source>
</reference>
<evidence type="ECO:0000256" key="4">
    <source>
        <dbReference type="SAM" id="MobiDB-lite"/>
    </source>
</evidence>
<organism evidence="6 7">
    <name type="scientific">Dendrothele bispora (strain CBS 962.96)</name>
    <dbReference type="NCBI Taxonomy" id="1314807"/>
    <lineage>
        <taxon>Eukaryota</taxon>
        <taxon>Fungi</taxon>
        <taxon>Dikarya</taxon>
        <taxon>Basidiomycota</taxon>
        <taxon>Agaricomycotina</taxon>
        <taxon>Agaricomycetes</taxon>
        <taxon>Agaricomycetidae</taxon>
        <taxon>Agaricales</taxon>
        <taxon>Agaricales incertae sedis</taxon>
        <taxon>Dendrothele</taxon>
    </lineage>
</organism>
<keyword evidence="7" id="KW-1185">Reference proteome</keyword>
<dbReference type="GO" id="GO:0016787">
    <property type="term" value="F:hydrolase activity"/>
    <property type="evidence" value="ECO:0007669"/>
    <property type="project" value="UniProtKB-KW"/>
</dbReference>
<evidence type="ECO:0000256" key="2">
    <source>
        <dbReference type="ARBA" id="ARBA00022801"/>
    </source>
</evidence>
<feature type="domain" description="Alpha/beta hydrolase fold-3" evidence="5">
    <location>
        <begin position="212"/>
        <end position="336"/>
    </location>
</feature>
<name>A0A4S8MT63_DENBC</name>
<feature type="compositionally biased region" description="Polar residues" evidence="4">
    <location>
        <begin position="614"/>
        <end position="630"/>
    </location>
</feature>
<comment type="similarity">
    <text evidence="1">Belongs to the 'GDXG' lipolytic enzyme family.</text>
</comment>
<dbReference type="SUPFAM" id="SSF53474">
    <property type="entry name" value="alpha/beta-Hydrolases"/>
    <property type="match status" value="1"/>
</dbReference>
<gene>
    <name evidence="6" type="ORF">K435DRAFT_645656</name>
</gene>
<evidence type="ECO:0000313" key="6">
    <source>
        <dbReference type="EMBL" id="THV06225.1"/>
    </source>
</evidence>
<dbReference type="Gene3D" id="3.40.50.1820">
    <property type="entry name" value="alpha/beta hydrolase"/>
    <property type="match status" value="1"/>
</dbReference>
<evidence type="ECO:0000256" key="3">
    <source>
        <dbReference type="PROSITE-ProRule" id="PRU10038"/>
    </source>
</evidence>
<dbReference type="InterPro" id="IPR033140">
    <property type="entry name" value="Lipase_GDXG_put_SER_AS"/>
</dbReference>
<evidence type="ECO:0000256" key="1">
    <source>
        <dbReference type="ARBA" id="ARBA00010515"/>
    </source>
</evidence>
<dbReference type="Proteomes" id="UP000297245">
    <property type="component" value="Unassembled WGS sequence"/>
</dbReference>
<dbReference type="InterPro" id="IPR050300">
    <property type="entry name" value="GDXG_lipolytic_enzyme"/>
</dbReference>
<feature type="compositionally biased region" description="Basic and acidic residues" evidence="4">
    <location>
        <begin position="958"/>
        <end position="987"/>
    </location>
</feature>
<feature type="region of interest" description="Disordered" evidence="4">
    <location>
        <begin position="585"/>
        <end position="746"/>
    </location>
</feature>
<accession>A0A4S8MT63</accession>
<protein>
    <submittedName>
        <fullName evidence="6">Alpha/beta-hydrolase</fullName>
    </submittedName>
</protein>
<sequence length="987" mass="109731">MNPLTRNVGLRVGPLVLDTLVKHYFQRAKERIQNSTKELTVKEDGKEDDPSTLVQLRQDELLYDEAFNIIKVHSLPIWQLFMFYETFRHTVEELQNFSNTRTPSPPWVHVIRLLVPMSCCDEAAGYLVKALGGEDVARKVVGGVKWWQVRAVSGVDAEWITAKKDWQEAKRRYKMQEKMKEKGGKRPNAVENNLNDELKQDYEQDMDMMRCILYCHGGGYYFGSIDQERYSIQRYARKINGRVFAISYRLAPQYPFPCAIQDALAAYLYLIRPPPGARHKPVKPGHIVVAGDSAGGGLTLALLQVLRDSGLPLPAGGVLISPWCDLTHSFPSVHTNTATDIIPQYGLSLHKPSSLWPPPSHEETARIQTNLRTRIHQTLNKMHDHKDESLNRHSLQQASSVVNASFSIIPTPTESMMPVDVGATTPFPSADPNTADEQNFVENDQKVSLTAQNGEVLTIDQQVQFYTVNNLVTHPLVSPAMSYLGGLPPLFFIASNKEVLRDEIIYTAHKAAYPEKFPIKENAKVMYPALNGIENRYGPTPVHLQVYDDTAHVLPVLFAFTTPAKYCFRAMASFCKYTTGMPLNTQHSSNSTGSISTTDSMDGTGTKILKGVKSKSSLRGSSIFASSLRSSPERKKAATTNSKGLGDEDITLSPPRQQQQQQQQNQKGRGLKRSFSENVRIMNPFSGDVTRKASLSAAATKSSKSSPAVHLQDVPPVPPIPNLGPSTPISSSISTAPPSARQPRFAGDPVVYSETAEFPSMKTRMIRERVSTRGIIRSLEPEEELDAMKVPQEVIGDLSELAIRRYIEGKSKYDKKFASTMKGIEKQRRRNLEKAKKDTVRNMNVLQHSLDREVQQQQQQRQQDGRKPKRIKDGLLASSGWIWAWALDENERPPPSSIVSRRDTSEALRLARVADIQEDGGAMNMSGNHLWEVVNNFLTFGPGGGGGGNSGGGSGSSGKDRRDGDGRDGRNKANEEKELEDGEKGEK</sequence>
<feature type="compositionally biased region" description="Low complexity" evidence="4">
    <location>
        <begin position="657"/>
        <end position="666"/>
    </location>
</feature>
<dbReference type="AlphaFoldDB" id="A0A4S8MT63"/>
<evidence type="ECO:0000259" key="5">
    <source>
        <dbReference type="Pfam" id="PF07859"/>
    </source>
</evidence>
<dbReference type="InterPro" id="IPR029058">
    <property type="entry name" value="AB_hydrolase_fold"/>
</dbReference>
<keyword evidence="2 6" id="KW-0378">Hydrolase</keyword>
<dbReference type="Pfam" id="PF07859">
    <property type="entry name" value="Abhydrolase_3"/>
    <property type="match status" value="1"/>
</dbReference>
<proteinExistence type="inferred from homology"/>
<feature type="compositionally biased region" description="Low complexity" evidence="4">
    <location>
        <begin position="692"/>
        <end position="708"/>
    </location>
</feature>
<feature type="compositionally biased region" description="Polar residues" evidence="4">
    <location>
        <begin position="585"/>
        <end position="603"/>
    </location>
</feature>
<dbReference type="OrthoDB" id="1662883at2759"/>
<dbReference type="InterPro" id="IPR013094">
    <property type="entry name" value="AB_hydrolase_3"/>
</dbReference>
<dbReference type="EMBL" id="ML179044">
    <property type="protein sequence ID" value="THV06225.1"/>
    <property type="molecule type" value="Genomic_DNA"/>
</dbReference>
<dbReference type="PANTHER" id="PTHR48081">
    <property type="entry name" value="AB HYDROLASE SUPERFAMILY PROTEIN C4A8.06C"/>
    <property type="match status" value="1"/>
</dbReference>